<organism evidence="2 3">
    <name type="scientific">Synoicihabitans lomoniglobus</name>
    <dbReference type="NCBI Taxonomy" id="2909285"/>
    <lineage>
        <taxon>Bacteria</taxon>
        <taxon>Pseudomonadati</taxon>
        <taxon>Verrucomicrobiota</taxon>
        <taxon>Opitutia</taxon>
        <taxon>Opitutales</taxon>
        <taxon>Opitutaceae</taxon>
        <taxon>Synoicihabitans</taxon>
    </lineage>
</organism>
<gene>
    <name evidence="2" type="ORF">PXH66_18985</name>
</gene>
<evidence type="ECO:0000256" key="1">
    <source>
        <dbReference type="SAM" id="MobiDB-lite"/>
    </source>
</evidence>
<reference evidence="2" key="1">
    <citation type="submission" date="2023-03" db="EMBL/GenBank/DDBJ databases">
        <title>Lomoglobus Profundus gen. nov., sp. nov., a novel member of the phylum Verrucomicrobia, isolated from deep-marine sediment of South China Sea.</title>
        <authorList>
            <person name="Ahmad T."/>
            <person name="Ishaq S.E."/>
            <person name="Wang F."/>
        </authorList>
    </citation>
    <scope>NUCLEOTIDE SEQUENCE</scope>
    <source>
        <strain evidence="2">LMO-M01</strain>
    </source>
</reference>
<evidence type="ECO:0000313" key="2">
    <source>
        <dbReference type="EMBL" id="WED64429.1"/>
    </source>
</evidence>
<dbReference type="RefSeq" id="WP_330930938.1">
    <property type="nucleotide sequence ID" value="NZ_CP119075.1"/>
</dbReference>
<accession>A0AAF0CPF2</accession>
<dbReference type="EMBL" id="CP119075">
    <property type="protein sequence ID" value="WED64429.1"/>
    <property type="molecule type" value="Genomic_DNA"/>
</dbReference>
<keyword evidence="3" id="KW-1185">Reference proteome</keyword>
<dbReference type="AlphaFoldDB" id="A0AAF0CPF2"/>
<dbReference type="KEGG" id="slom:PXH66_18985"/>
<feature type="compositionally biased region" description="Basic and acidic residues" evidence="1">
    <location>
        <begin position="102"/>
        <end position="111"/>
    </location>
</feature>
<sequence>MNNSPKGTIMRDERIDEASDRSPEQLENRARALARLRGEPGDEYSTEDMQQARREISGEQLPTHDSGNEKSDVGLIRDPSEPPASRGHQVEDVSSGDEQEDAERLALEGVDAAERERMLAARRERGL</sequence>
<name>A0AAF0CPF2_9BACT</name>
<proteinExistence type="predicted"/>
<feature type="compositionally biased region" description="Basic and acidic residues" evidence="1">
    <location>
        <begin position="9"/>
        <end position="40"/>
    </location>
</feature>
<evidence type="ECO:0000313" key="3">
    <source>
        <dbReference type="Proteomes" id="UP001218638"/>
    </source>
</evidence>
<dbReference type="Proteomes" id="UP001218638">
    <property type="component" value="Chromosome"/>
</dbReference>
<feature type="region of interest" description="Disordered" evidence="1">
    <location>
        <begin position="1"/>
        <end position="111"/>
    </location>
</feature>
<protein>
    <submittedName>
        <fullName evidence="2">Uncharacterized protein</fullName>
    </submittedName>
</protein>